<dbReference type="AlphaFoldDB" id="A0A1G6L455"/>
<organism evidence="1 2">
    <name type="scientific">Melghirimyces thermohalophilus</name>
    <dbReference type="NCBI Taxonomy" id="1236220"/>
    <lineage>
        <taxon>Bacteria</taxon>
        <taxon>Bacillati</taxon>
        <taxon>Bacillota</taxon>
        <taxon>Bacilli</taxon>
        <taxon>Bacillales</taxon>
        <taxon>Thermoactinomycetaceae</taxon>
        <taxon>Melghirimyces</taxon>
    </lineage>
</organism>
<reference evidence="1 2" key="1">
    <citation type="submission" date="2016-10" db="EMBL/GenBank/DDBJ databases">
        <authorList>
            <person name="de Groot N.N."/>
        </authorList>
    </citation>
    <scope>NUCLEOTIDE SEQUENCE [LARGE SCALE GENOMIC DNA]</scope>
    <source>
        <strain evidence="1 2">DSM 45514</strain>
    </source>
</reference>
<evidence type="ECO:0000313" key="1">
    <source>
        <dbReference type="EMBL" id="SDC38090.1"/>
    </source>
</evidence>
<dbReference type="RefSeq" id="WP_091567947.1">
    <property type="nucleotide sequence ID" value="NZ_FMZA01000007.1"/>
</dbReference>
<accession>A0A1G6L455</accession>
<dbReference type="STRING" id="1236220.SAMN04488112_10742"/>
<proteinExistence type="predicted"/>
<dbReference type="Proteomes" id="UP000199387">
    <property type="component" value="Unassembled WGS sequence"/>
</dbReference>
<protein>
    <submittedName>
        <fullName evidence="1">Uncharacterized protein</fullName>
    </submittedName>
</protein>
<keyword evidence="2" id="KW-1185">Reference proteome</keyword>
<name>A0A1G6L455_9BACL</name>
<gene>
    <name evidence="1" type="ORF">SAMN04488112_10742</name>
</gene>
<dbReference type="EMBL" id="FMZA01000007">
    <property type="protein sequence ID" value="SDC38090.1"/>
    <property type="molecule type" value="Genomic_DNA"/>
</dbReference>
<evidence type="ECO:0000313" key="2">
    <source>
        <dbReference type="Proteomes" id="UP000199387"/>
    </source>
</evidence>
<sequence>MEPGSPGDLVPPVGVQRSNFNEWAQDSDEAVYDPDNKLEADEVNVNAYHHHPGSGRRYHRVYG</sequence>